<proteinExistence type="predicted"/>
<gene>
    <name evidence="3" type="ORF">ABUL08_14630</name>
    <name evidence="2" type="ORF">VK199_14570</name>
</gene>
<evidence type="ECO:0000313" key="3">
    <source>
        <dbReference type="EMBL" id="XCH71613.1"/>
    </source>
</evidence>
<keyword evidence="1" id="KW-0472">Membrane</keyword>
<dbReference type="AlphaFoldDB" id="A0AAU8H813"/>
<dbReference type="EMBL" id="CP159342">
    <property type="protein sequence ID" value="XCH71613.1"/>
    <property type="molecule type" value="Genomic_DNA"/>
</dbReference>
<dbReference type="EMBL" id="CP157762">
    <property type="protein sequence ID" value="XBP90915.1"/>
    <property type="molecule type" value="Genomic_DNA"/>
</dbReference>
<organism evidence="3">
    <name type="scientific">Micromonospora sp. CCTCC AA 2012012</name>
    <dbReference type="NCBI Taxonomy" id="3111921"/>
    <lineage>
        <taxon>Bacteria</taxon>
        <taxon>Bacillati</taxon>
        <taxon>Actinomycetota</taxon>
        <taxon>Actinomycetes</taxon>
        <taxon>Micromonosporales</taxon>
        <taxon>Micromonosporaceae</taxon>
        <taxon>Micromonospora</taxon>
    </lineage>
</organism>
<protein>
    <recommendedName>
        <fullName evidence="4">Protein kinase domain-containing protein</fullName>
    </recommendedName>
</protein>
<accession>A0AAU8H813</accession>
<dbReference type="SUPFAM" id="SSF56112">
    <property type="entry name" value="Protein kinase-like (PK-like)"/>
    <property type="match status" value="1"/>
</dbReference>
<reference evidence="3" key="2">
    <citation type="submission" date="2024-06" db="EMBL/GenBank/DDBJ databases">
        <title>Micromonospora mangrovi CCTCC AA 2012012 genome sequences.</title>
        <authorList>
            <person name="Gao J."/>
        </authorList>
    </citation>
    <scope>NUCLEOTIDE SEQUENCE</scope>
    <source>
        <strain evidence="3">CCTCC AA 2012012</strain>
    </source>
</reference>
<reference evidence="2" key="1">
    <citation type="submission" date="2024-01" db="EMBL/GenBank/DDBJ databases">
        <title>The genome sequence of Micromonospora mangrovi CCTCC AA 2012012.</title>
        <authorList>
            <person name="Gao J."/>
        </authorList>
    </citation>
    <scope>NUCLEOTIDE SEQUENCE</scope>
    <source>
        <strain evidence="2">CCTCC AA 2012012</strain>
    </source>
</reference>
<evidence type="ECO:0000313" key="2">
    <source>
        <dbReference type="EMBL" id="XBP90915.1"/>
    </source>
</evidence>
<dbReference type="RefSeq" id="WP_350930467.1">
    <property type="nucleotide sequence ID" value="NZ_CP157762.1"/>
</dbReference>
<name>A0AAU8H813_9ACTN</name>
<evidence type="ECO:0008006" key="4">
    <source>
        <dbReference type="Google" id="ProtNLM"/>
    </source>
</evidence>
<sequence length="373" mass="41270">MTERNEPDDIRVPQAELRRLVDEDVLIEDGGNAVIYWCEYRQQRYLYKRFREEHRTAVDEAALVRLVRWRRALSPASRTELDQLAAWPRHVVYTDTGQLGGVLMPAAGPRYFRPVRDGRRTPRGLYELIGSPNRPGAPLAVRVSVLGRLIKVVRWLHRQGVVVNDLQPDNLLYHCAESGAAVYAVDCDSMVSPAQWGRTGPLAVPDLMSEVLPVDTEPTVETDLTKLFWIVARVLLDEPSAIGIGPRDQALLLGAVPAATRRHMTALLHDPTDQASWAALATEWNVPLPPRSSPRRPPEPVPAALPRWSHRGGWLPPGWSYRPPPGPPVLPARLNGKRTARSVRVAVSALVGSAAAAMTLLSVLIVQLVLGGR</sequence>
<keyword evidence="1" id="KW-0812">Transmembrane</keyword>
<dbReference type="InterPro" id="IPR011009">
    <property type="entry name" value="Kinase-like_dom_sf"/>
</dbReference>
<keyword evidence="1" id="KW-1133">Transmembrane helix</keyword>
<evidence type="ECO:0000256" key="1">
    <source>
        <dbReference type="SAM" id="Phobius"/>
    </source>
</evidence>
<feature type="transmembrane region" description="Helical" evidence="1">
    <location>
        <begin position="345"/>
        <end position="370"/>
    </location>
</feature>